<dbReference type="PROSITE" id="PS50893">
    <property type="entry name" value="ABC_TRANSPORTER_2"/>
    <property type="match status" value="2"/>
</dbReference>
<evidence type="ECO:0000313" key="6">
    <source>
        <dbReference type="EMBL" id="SLM10873.1"/>
    </source>
</evidence>
<dbReference type="GO" id="GO:0016887">
    <property type="term" value="F:ATP hydrolysis activity"/>
    <property type="evidence" value="ECO:0007669"/>
    <property type="project" value="InterPro"/>
</dbReference>
<evidence type="ECO:0000256" key="3">
    <source>
        <dbReference type="ARBA" id="ARBA00022741"/>
    </source>
</evidence>
<dbReference type="EMBL" id="FWDM01000007">
    <property type="protein sequence ID" value="SLM10873.1"/>
    <property type="molecule type" value="Genomic_DNA"/>
</dbReference>
<dbReference type="SMART" id="SM00382">
    <property type="entry name" value="AAA"/>
    <property type="match status" value="1"/>
</dbReference>
<dbReference type="AlphaFoldDB" id="A0A3P3XG80"/>
<evidence type="ECO:0000256" key="1">
    <source>
        <dbReference type="ARBA" id="ARBA00022448"/>
    </source>
</evidence>
<feature type="domain" description="ABC transporter" evidence="5">
    <location>
        <begin position="7"/>
        <end position="251"/>
    </location>
</feature>
<gene>
    <name evidence="6" type="ORF">SPIROBIBN47_150148</name>
</gene>
<sequence>MQPMIAVRMRGISKRYFPSGIRANDEATLEVERGSIHAIVGENGAGKTTLMKILAGLELPDAGTIEIEGKPVHIQSPAHARELGIGMVHQHFLMFDDLTTAENIFFGLEPLRVSKIPGVLGILDRQSLVEQTRRIAADYGFVLDPMAQAGDLSISARQQVEILRQLARNLHILILDEPTSVLTEQETTALFEKLAEIRRMGHTIIIVTHKIDEVMRIADRVTVMRQGKTVGTYDIAATTANELACLIMGTNVCEEISPRTEPAAQGPVVFQIEGLSARGHHHGETGVTDLHFAVHAGEVLGVCALSGNGLAELEDALGGFLVPSKGFCIFDGSRLDIRRIHEYRQLLKKGAIGYLPSDRMRRSMALSLTVRDNFMAVSRTRYFQRGWLESTLATRQTQDALHSFDISAQPEQKTVELSGGNIQKLAIARLFSIQLPKLLILCEPTWGLDIKSTENVHRRILDAKAAGSAILILSSDVDEILALADSIMVLYRGRAVLLASNSGELNRERIGEYLLGARSE</sequence>
<keyword evidence="3" id="KW-0547">Nucleotide-binding</keyword>
<dbReference type="Pfam" id="PF00005">
    <property type="entry name" value="ABC_tran"/>
    <property type="match status" value="2"/>
</dbReference>
<name>A0A3P3XG80_9SPIR</name>
<dbReference type="PROSITE" id="PS00211">
    <property type="entry name" value="ABC_TRANSPORTER_1"/>
    <property type="match status" value="1"/>
</dbReference>
<dbReference type="PANTHER" id="PTHR43790">
    <property type="entry name" value="CARBOHYDRATE TRANSPORT ATP-BINDING PROTEIN MG119-RELATED"/>
    <property type="match status" value="1"/>
</dbReference>
<dbReference type="InterPro" id="IPR003593">
    <property type="entry name" value="AAA+_ATPase"/>
</dbReference>
<dbReference type="Gene3D" id="3.40.50.300">
    <property type="entry name" value="P-loop containing nucleotide triphosphate hydrolases"/>
    <property type="match status" value="2"/>
</dbReference>
<reference evidence="6" key="1">
    <citation type="submission" date="2017-02" db="EMBL/GenBank/DDBJ databases">
        <authorList>
            <person name="Regsiter A."/>
            <person name="William W."/>
        </authorList>
    </citation>
    <scope>NUCLEOTIDE SEQUENCE</scope>
    <source>
        <strain evidence="6">Bib</strain>
    </source>
</reference>
<evidence type="ECO:0000256" key="4">
    <source>
        <dbReference type="ARBA" id="ARBA00022840"/>
    </source>
</evidence>
<dbReference type="CDD" id="cd03216">
    <property type="entry name" value="ABC_Carb_Monos_I"/>
    <property type="match status" value="1"/>
</dbReference>
<keyword evidence="2" id="KW-0677">Repeat</keyword>
<dbReference type="GO" id="GO:0005524">
    <property type="term" value="F:ATP binding"/>
    <property type="evidence" value="ECO:0007669"/>
    <property type="project" value="UniProtKB-KW"/>
</dbReference>
<proteinExistence type="predicted"/>
<organism evidence="6">
    <name type="scientific">uncultured spirochete</name>
    <dbReference type="NCBI Taxonomy" id="156406"/>
    <lineage>
        <taxon>Bacteria</taxon>
        <taxon>Pseudomonadati</taxon>
        <taxon>Spirochaetota</taxon>
        <taxon>Spirochaetia</taxon>
        <taxon>Spirochaetales</taxon>
        <taxon>environmental samples</taxon>
    </lineage>
</organism>
<protein>
    <submittedName>
        <fullName evidence="6">Putative Uncharacterized ABC transporter ATP-binding protein YufO</fullName>
    </submittedName>
</protein>
<dbReference type="InterPro" id="IPR017871">
    <property type="entry name" value="ABC_transporter-like_CS"/>
</dbReference>
<evidence type="ECO:0000259" key="5">
    <source>
        <dbReference type="PROSITE" id="PS50893"/>
    </source>
</evidence>
<dbReference type="PANTHER" id="PTHR43790:SF9">
    <property type="entry name" value="GALACTOFURANOSE TRANSPORTER ATP-BINDING PROTEIN YTFR"/>
    <property type="match status" value="1"/>
</dbReference>
<feature type="domain" description="ABC transporter" evidence="5">
    <location>
        <begin position="270"/>
        <end position="517"/>
    </location>
</feature>
<accession>A0A3P3XG80</accession>
<dbReference type="InterPro" id="IPR050107">
    <property type="entry name" value="ABC_carbohydrate_import_ATPase"/>
</dbReference>
<dbReference type="InterPro" id="IPR027417">
    <property type="entry name" value="P-loop_NTPase"/>
</dbReference>
<dbReference type="InterPro" id="IPR003439">
    <property type="entry name" value="ABC_transporter-like_ATP-bd"/>
</dbReference>
<evidence type="ECO:0000256" key="2">
    <source>
        <dbReference type="ARBA" id="ARBA00022737"/>
    </source>
</evidence>
<keyword evidence="1" id="KW-0813">Transport</keyword>
<dbReference type="SUPFAM" id="SSF52540">
    <property type="entry name" value="P-loop containing nucleoside triphosphate hydrolases"/>
    <property type="match status" value="2"/>
</dbReference>
<dbReference type="CDD" id="cd03215">
    <property type="entry name" value="ABC_Carb_Monos_II"/>
    <property type="match status" value="1"/>
</dbReference>
<keyword evidence="4 6" id="KW-0067">ATP-binding</keyword>